<sequence length="202" mass="21819">MSAATALGGTTSYAVHLFAKDMPDTEYGAFTTMLQLLNLIAIPAIGLQAVFAIKAAERKTEADDFRIAREQFGIIMVVLAVMLVVFGLIYLNQTTIVTSLKLPSIQVFVITLTAGIFALLLPMVYGVLQGKQHFLWLGWATLSLGAVRLAALFGLFKLRDPSALYGMLAVGLGFAFAFGLAISRAGLPKLHPIEWLSSVKRV</sequence>
<feature type="transmembrane region" description="Helical" evidence="1">
    <location>
        <begin position="162"/>
        <end position="182"/>
    </location>
</feature>
<accession>A0A382CPZ3</accession>
<name>A0A382CPZ3_9ZZZZ</name>
<keyword evidence="1" id="KW-1133">Transmembrane helix</keyword>
<feature type="transmembrane region" description="Helical" evidence="1">
    <location>
        <begin position="30"/>
        <end position="51"/>
    </location>
</feature>
<protein>
    <recommendedName>
        <fullName evidence="3">Polysaccharide biosynthesis protein C-terminal domain-containing protein</fullName>
    </recommendedName>
</protein>
<feature type="transmembrane region" description="Helical" evidence="1">
    <location>
        <begin position="134"/>
        <end position="156"/>
    </location>
</feature>
<dbReference type="EMBL" id="UINC01035243">
    <property type="protein sequence ID" value="SVB27347.1"/>
    <property type="molecule type" value="Genomic_DNA"/>
</dbReference>
<dbReference type="AlphaFoldDB" id="A0A382CPZ3"/>
<organism evidence="2">
    <name type="scientific">marine metagenome</name>
    <dbReference type="NCBI Taxonomy" id="408172"/>
    <lineage>
        <taxon>unclassified sequences</taxon>
        <taxon>metagenomes</taxon>
        <taxon>ecological metagenomes</taxon>
    </lineage>
</organism>
<feature type="transmembrane region" description="Helical" evidence="1">
    <location>
        <begin position="105"/>
        <end position="127"/>
    </location>
</feature>
<evidence type="ECO:0008006" key="3">
    <source>
        <dbReference type="Google" id="ProtNLM"/>
    </source>
</evidence>
<evidence type="ECO:0000256" key="1">
    <source>
        <dbReference type="SAM" id="Phobius"/>
    </source>
</evidence>
<gene>
    <name evidence="2" type="ORF">METZ01_LOCUS180201</name>
</gene>
<proteinExistence type="predicted"/>
<evidence type="ECO:0000313" key="2">
    <source>
        <dbReference type="EMBL" id="SVB27347.1"/>
    </source>
</evidence>
<reference evidence="2" key="1">
    <citation type="submission" date="2018-05" db="EMBL/GenBank/DDBJ databases">
        <authorList>
            <person name="Lanie J.A."/>
            <person name="Ng W.-L."/>
            <person name="Kazmierczak K.M."/>
            <person name="Andrzejewski T.M."/>
            <person name="Davidsen T.M."/>
            <person name="Wayne K.J."/>
            <person name="Tettelin H."/>
            <person name="Glass J.I."/>
            <person name="Rusch D."/>
            <person name="Podicherti R."/>
            <person name="Tsui H.-C.T."/>
            <person name="Winkler M.E."/>
        </authorList>
    </citation>
    <scope>NUCLEOTIDE SEQUENCE</scope>
</reference>
<keyword evidence="1" id="KW-0472">Membrane</keyword>
<feature type="transmembrane region" description="Helical" evidence="1">
    <location>
        <begin position="72"/>
        <end position="93"/>
    </location>
</feature>
<keyword evidence="1" id="KW-0812">Transmembrane</keyword>
<feature type="non-terminal residue" evidence="2">
    <location>
        <position position="202"/>
    </location>
</feature>